<sequence length="146" mass="14903">MSASSDKSRPSELTGGGLLAVPGNDSRTIGVLALIFGVGGLLMSWMIVGGILGVFGIVLGIIAMAKALSAKKRVQAAGGDAVISGSFGLGVVGIVTGIAAVVVSLMLYWSTSDAMSKCEKFERTSGEYAECISNQMGTDQPKKQSE</sequence>
<proteinExistence type="predicted"/>
<reference evidence="2" key="1">
    <citation type="submission" date="2023-05" db="EMBL/GenBank/DDBJ databases">
        <authorList>
            <person name="Du J."/>
        </authorList>
    </citation>
    <scope>NUCLEOTIDE SEQUENCE</scope>
    <source>
        <strain evidence="2">UMB1064</strain>
    </source>
</reference>
<organism evidence="2 3">
    <name type="scientific">Corynebacterium amycolatum</name>
    <dbReference type="NCBI Taxonomy" id="43765"/>
    <lineage>
        <taxon>Bacteria</taxon>
        <taxon>Bacillati</taxon>
        <taxon>Actinomycetota</taxon>
        <taxon>Actinomycetes</taxon>
        <taxon>Mycobacteriales</taxon>
        <taxon>Corynebacteriaceae</taxon>
        <taxon>Corynebacterium</taxon>
    </lineage>
</organism>
<evidence type="ECO:0000313" key="2">
    <source>
        <dbReference type="EMBL" id="MEO3717590.1"/>
    </source>
</evidence>
<dbReference type="EMBL" id="JASOOY020000030">
    <property type="protein sequence ID" value="MEO3717590.1"/>
    <property type="molecule type" value="Genomic_DNA"/>
</dbReference>
<accession>A0AAW9SW08</accession>
<gene>
    <name evidence="2" type="ORF">QP460_008310</name>
</gene>
<keyword evidence="1" id="KW-1133">Transmembrane helix</keyword>
<feature type="transmembrane region" description="Helical" evidence="1">
    <location>
        <begin position="32"/>
        <end position="65"/>
    </location>
</feature>
<dbReference type="Proteomes" id="UP001223646">
    <property type="component" value="Unassembled WGS sequence"/>
</dbReference>
<reference evidence="2" key="2">
    <citation type="submission" date="2024-05" db="EMBL/GenBank/DDBJ databases">
        <authorList>
            <person name="Wolfe A."/>
        </authorList>
    </citation>
    <scope>NUCLEOTIDE SEQUENCE</scope>
    <source>
        <strain evidence="2">UMB1064</strain>
    </source>
</reference>
<feature type="transmembrane region" description="Helical" evidence="1">
    <location>
        <begin position="86"/>
        <end position="109"/>
    </location>
</feature>
<evidence type="ECO:0000256" key="1">
    <source>
        <dbReference type="SAM" id="Phobius"/>
    </source>
</evidence>
<keyword evidence="1" id="KW-0472">Membrane</keyword>
<evidence type="ECO:0008006" key="4">
    <source>
        <dbReference type="Google" id="ProtNLM"/>
    </source>
</evidence>
<name>A0AAW9SW08_CORAY</name>
<comment type="caution">
    <text evidence="2">The sequence shown here is derived from an EMBL/GenBank/DDBJ whole genome shotgun (WGS) entry which is preliminary data.</text>
</comment>
<protein>
    <recommendedName>
        <fullName evidence="4">DUF4190 domain-containing protein</fullName>
    </recommendedName>
</protein>
<dbReference type="AlphaFoldDB" id="A0AAW9SW08"/>
<evidence type="ECO:0000313" key="3">
    <source>
        <dbReference type="Proteomes" id="UP001223646"/>
    </source>
</evidence>
<keyword evidence="1" id="KW-0812">Transmembrane</keyword>
<dbReference type="RefSeq" id="WP_070767346.1">
    <property type="nucleotide sequence ID" value="NZ_JAFJMG010000034.1"/>
</dbReference>